<dbReference type="KEGG" id="psoj:PHYSODRAFT_339295"/>
<organism evidence="2 3">
    <name type="scientific">Phytophthora sojae (strain P6497)</name>
    <name type="common">Soybean stem and root rot agent</name>
    <name type="synonym">Phytophthora megasperma f. sp. glycines</name>
    <dbReference type="NCBI Taxonomy" id="1094619"/>
    <lineage>
        <taxon>Eukaryota</taxon>
        <taxon>Sar</taxon>
        <taxon>Stramenopiles</taxon>
        <taxon>Oomycota</taxon>
        <taxon>Peronosporomycetes</taxon>
        <taxon>Peronosporales</taxon>
        <taxon>Peronosporaceae</taxon>
        <taxon>Phytophthora</taxon>
    </lineage>
</organism>
<protein>
    <submittedName>
        <fullName evidence="2">Uncharacterized protein</fullName>
    </submittedName>
</protein>
<dbReference type="EMBL" id="JH159160">
    <property type="protein sequence ID" value="EGZ08872.1"/>
    <property type="molecule type" value="Genomic_DNA"/>
</dbReference>
<accession>G5A6B7</accession>
<evidence type="ECO:0000313" key="2">
    <source>
        <dbReference type="EMBL" id="EGZ08872.1"/>
    </source>
</evidence>
<sequence length="128" mass="14090">MASTIIQPPRGPNSLTFQFATPQHSTTKPTEPTPELASAINMHSKLLAVLSLCVAASVLQATDAGAAAPAGLSPHRHLGAKQEDYGHHPRHHDHDKYYRRRLEDAKKATESSDYDYGKDNYGKDRKDD</sequence>
<dbReference type="OMA" id="GYAPWRL"/>
<evidence type="ECO:0000256" key="1">
    <source>
        <dbReference type="SAM" id="MobiDB-lite"/>
    </source>
</evidence>
<dbReference type="AlphaFoldDB" id="G5A6B7"/>
<dbReference type="Proteomes" id="UP000002640">
    <property type="component" value="Unassembled WGS sequence"/>
</dbReference>
<dbReference type="PANTHER" id="PTHR35796:SF3">
    <property type="entry name" value="BHLH DOMAIN-CONTAINING PROTEIN"/>
    <property type="match status" value="1"/>
</dbReference>
<dbReference type="PANTHER" id="PTHR35796">
    <property type="entry name" value="HYPOTHETICAL CYTOSOLIC PROTEIN"/>
    <property type="match status" value="1"/>
</dbReference>
<feature type="region of interest" description="Disordered" evidence="1">
    <location>
        <begin position="67"/>
        <end position="128"/>
    </location>
</feature>
<dbReference type="GeneID" id="20647727"/>
<reference evidence="2 3" key="1">
    <citation type="journal article" date="2006" name="Science">
        <title>Phytophthora genome sequences uncover evolutionary origins and mechanisms of pathogenesis.</title>
        <authorList>
            <person name="Tyler B.M."/>
            <person name="Tripathy S."/>
            <person name="Zhang X."/>
            <person name="Dehal P."/>
            <person name="Jiang R.H."/>
            <person name="Aerts A."/>
            <person name="Arredondo F.D."/>
            <person name="Baxter L."/>
            <person name="Bensasson D."/>
            <person name="Beynon J.L."/>
            <person name="Chapman J."/>
            <person name="Damasceno C.M."/>
            <person name="Dorrance A.E."/>
            <person name="Dou D."/>
            <person name="Dickerman A.W."/>
            <person name="Dubchak I.L."/>
            <person name="Garbelotto M."/>
            <person name="Gijzen M."/>
            <person name="Gordon S.G."/>
            <person name="Govers F."/>
            <person name="Grunwald N.J."/>
            <person name="Huang W."/>
            <person name="Ivors K.L."/>
            <person name="Jones R.W."/>
            <person name="Kamoun S."/>
            <person name="Krampis K."/>
            <person name="Lamour K.H."/>
            <person name="Lee M.K."/>
            <person name="McDonald W.H."/>
            <person name="Medina M."/>
            <person name="Meijer H.J."/>
            <person name="Nordberg E.K."/>
            <person name="Maclean D.J."/>
            <person name="Ospina-Giraldo M.D."/>
            <person name="Morris P.F."/>
            <person name="Phuntumart V."/>
            <person name="Putnam N.H."/>
            <person name="Rash S."/>
            <person name="Rose J.K."/>
            <person name="Sakihama Y."/>
            <person name="Salamov A.A."/>
            <person name="Savidor A."/>
            <person name="Scheuring C.F."/>
            <person name="Smith B.M."/>
            <person name="Sobral B.W."/>
            <person name="Terry A."/>
            <person name="Torto-Alalibo T.A."/>
            <person name="Win J."/>
            <person name="Xu Z."/>
            <person name="Zhang H."/>
            <person name="Grigoriev I.V."/>
            <person name="Rokhsar D.S."/>
            <person name="Boore J.L."/>
        </authorList>
    </citation>
    <scope>NUCLEOTIDE SEQUENCE [LARGE SCALE GENOMIC DNA]</scope>
    <source>
        <strain evidence="2 3">P6497</strain>
    </source>
</reference>
<keyword evidence="3" id="KW-1185">Reference proteome</keyword>
<evidence type="ECO:0000313" key="3">
    <source>
        <dbReference type="Proteomes" id="UP000002640"/>
    </source>
</evidence>
<dbReference type="InParanoid" id="G5A6B7"/>
<gene>
    <name evidence="2" type="ORF">PHYSODRAFT_339295</name>
</gene>
<name>G5A6B7_PHYSP</name>
<proteinExistence type="predicted"/>
<feature type="compositionally biased region" description="Basic and acidic residues" evidence="1">
    <location>
        <begin position="80"/>
        <end position="128"/>
    </location>
</feature>
<dbReference type="RefSeq" id="XP_009535505.1">
    <property type="nucleotide sequence ID" value="XM_009537210.1"/>
</dbReference>